<feature type="region of interest" description="Disordered" evidence="1">
    <location>
        <begin position="76"/>
        <end position="97"/>
    </location>
</feature>
<evidence type="ECO:0008006" key="5">
    <source>
        <dbReference type="Google" id="ProtNLM"/>
    </source>
</evidence>
<feature type="signal peptide" evidence="2">
    <location>
        <begin position="1"/>
        <end position="28"/>
    </location>
</feature>
<organism evidence="3 4">
    <name type="scientific">Hibiscus syriacus</name>
    <name type="common">Rose of Sharon</name>
    <dbReference type="NCBI Taxonomy" id="106335"/>
    <lineage>
        <taxon>Eukaryota</taxon>
        <taxon>Viridiplantae</taxon>
        <taxon>Streptophyta</taxon>
        <taxon>Embryophyta</taxon>
        <taxon>Tracheophyta</taxon>
        <taxon>Spermatophyta</taxon>
        <taxon>Magnoliopsida</taxon>
        <taxon>eudicotyledons</taxon>
        <taxon>Gunneridae</taxon>
        <taxon>Pentapetalae</taxon>
        <taxon>rosids</taxon>
        <taxon>malvids</taxon>
        <taxon>Malvales</taxon>
        <taxon>Malvaceae</taxon>
        <taxon>Malvoideae</taxon>
        <taxon>Hibiscus</taxon>
    </lineage>
</organism>
<evidence type="ECO:0000313" key="3">
    <source>
        <dbReference type="EMBL" id="KAE8663661.1"/>
    </source>
</evidence>
<protein>
    <recommendedName>
        <fullName evidence="5">Transmembrane protein</fullName>
    </recommendedName>
</protein>
<keyword evidence="4" id="KW-1185">Reference proteome</keyword>
<reference evidence="3" key="1">
    <citation type="submission" date="2019-09" db="EMBL/GenBank/DDBJ databases">
        <title>Draft genome information of white flower Hibiscus syriacus.</title>
        <authorList>
            <person name="Kim Y.-M."/>
        </authorList>
    </citation>
    <scope>NUCLEOTIDE SEQUENCE [LARGE SCALE GENOMIC DNA]</scope>
    <source>
        <strain evidence="3">YM2019G1</strain>
    </source>
</reference>
<dbReference type="Proteomes" id="UP000436088">
    <property type="component" value="Unassembled WGS sequence"/>
</dbReference>
<keyword evidence="2" id="KW-0732">Signal</keyword>
<feature type="region of interest" description="Disordered" evidence="1">
    <location>
        <begin position="126"/>
        <end position="148"/>
    </location>
</feature>
<gene>
    <name evidence="3" type="ORF">F3Y22_tig00112925pilonHSYRG00151</name>
</gene>
<dbReference type="AlphaFoldDB" id="A0A6A2WSV3"/>
<accession>A0A6A2WSV3</accession>
<feature type="chain" id="PRO_5025346372" description="Transmembrane protein" evidence="2">
    <location>
        <begin position="29"/>
        <end position="148"/>
    </location>
</feature>
<name>A0A6A2WSV3_HIBSY</name>
<evidence type="ECO:0000313" key="4">
    <source>
        <dbReference type="Proteomes" id="UP000436088"/>
    </source>
</evidence>
<dbReference type="PANTHER" id="PTHR35463:SF10">
    <property type="entry name" value="TRANSMEMBRANE PROTEIN"/>
    <property type="match status" value="1"/>
</dbReference>
<dbReference type="EMBL" id="VEPZ02001669">
    <property type="protein sequence ID" value="KAE8663661.1"/>
    <property type="molecule type" value="Genomic_DNA"/>
</dbReference>
<sequence length="148" mass="16284">MNKSRATTLLLFLLWLIILSHQIRPVVCVEKQNNEDKPSMFQLLSNTLPLLKKSHKSYWEKIIVIFHELQLRFTPPSLEGTGTGTGKGPSEAVGAGEKVKEAVMDSIRTSEAIAKETAKSAAEAIHRTAEKLKGSGPDSGTQESRDEL</sequence>
<evidence type="ECO:0000256" key="1">
    <source>
        <dbReference type="SAM" id="MobiDB-lite"/>
    </source>
</evidence>
<evidence type="ECO:0000256" key="2">
    <source>
        <dbReference type="SAM" id="SignalP"/>
    </source>
</evidence>
<dbReference type="PANTHER" id="PTHR35463">
    <property type="entry name" value="TRANSMEMBRANE PROTEIN"/>
    <property type="match status" value="1"/>
</dbReference>
<comment type="caution">
    <text evidence="3">The sequence shown here is derived from an EMBL/GenBank/DDBJ whole genome shotgun (WGS) entry which is preliminary data.</text>
</comment>
<proteinExistence type="predicted"/>